<keyword evidence="3" id="KW-0949">S-adenosyl-L-methionine</keyword>
<dbReference type="PANTHER" id="PTHR13610">
    <property type="entry name" value="METHYLTRANSFERASE DOMAIN-CONTAINING PROTEIN"/>
    <property type="match status" value="1"/>
</dbReference>
<dbReference type="SUPFAM" id="SSF53335">
    <property type="entry name" value="S-adenosyl-L-methionine-dependent methyltransferases"/>
    <property type="match status" value="1"/>
</dbReference>
<dbReference type="PATRIC" id="fig|1036673.3.peg.7378"/>
<dbReference type="RefSeq" id="WP_013921539.1">
    <property type="nucleotide sequence ID" value="NC_015690.1"/>
</dbReference>
<proteinExistence type="predicted"/>
<organism evidence="4 5">
    <name type="scientific">Paenibacillus mucilaginosus (strain KNP414)</name>
    <dbReference type="NCBI Taxonomy" id="1036673"/>
    <lineage>
        <taxon>Bacteria</taxon>
        <taxon>Bacillati</taxon>
        <taxon>Bacillota</taxon>
        <taxon>Bacilli</taxon>
        <taxon>Bacillales</taxon>
        <taxon>Paenibacillaceae</taxon>
        <taxon>Paenibacillus</taxon>
    </lineage>
</organism>
<protein>
    <recommendedName>
        <fullName evidence="6">Methyltransferase domain-containing protein</fullName>
    </recommendedName>
</protein>
<keyword evidence="2" id="KW-0808">Transferase</keyword>
<dbReference type="GO" id="GO:0032259">
    <property type="term" value="P:methylation"/>
    <property type="evidence" value="ECO:0007669"/>
    <property type="project" value="UniProtKB-KW"/>
</dbReference>
<sequence length="190" mass="20950">MTDALSVVLVGAVLLAALSIVWVSWRNGITPMPSSAVVRDAVVREVSRYPEHLRIVEAGSGWGQLVLQLARECPVRQLVGIENSPIPYGFSRAAAALLCRLQPGVYGAAGQGRIAFLRGDLYRYPYEEADLVVCYLFPGAMQRLSGIFRNRMRPGARIVSIYFALPGWQAERVVTCGDLHRTKIYVYAVP</sequence>
<dbReference type="PANTHER" id="PTHR13610:SF11">
    <property type="entry name" value="METHYLTRANSFERASE DOMAIN-CONTAINING PROTEIN"/>
    <property type="match status" value="1"/>
</dbReference>
<gene>
    <name evidence="4" type="ordered locus">KNP414_07907</name>
</gene>
<dbReference type="EMBL" id="CP002869">
    <property type="protein sequence ID" value="AEI46392.1"/>
    <property type="molecule type" value="Genomic_DNA"/>
</dbReference>
<dbReference type="HOGENOM" id="CLU_068443_3_0_9"/>
<keyword evidence="1" id="KW-0489">Methyltransferase</keyword>
<evidence type="ECO:0000256" key="1">
    <source>
        <dbReference type="ARBA" id="ARBA00022603"/>
    </source>
</evidence>
<dbReference type="AlphaFoldDB" id="F8FKM4"/>
<reference evidence="5" key="1">
    <citation type="submission" date="2011-06" db="EMBL/GenBank/DDBJ databases">
        <title>Complete genome sequence of Paenibacillus mucilaginosus KNP414.</title>
        <authorList>
            <person name="Wang J."/>
            <person name="Hu S."/>
            <person name="Hu X."/>
            <person name="Zhang B."/>
            <person name="Dong D."/>
            <person name="Zhang S."/>
            <person name="Zhao K."/>
            <person name="Wu D."/>
        </authorList>
    </citation>
    <scope>NUCLEOTIDE SEQUENCE [LARGE SCALE GENOMIC DNA]</scope>
    <source>
        <strain evidence="5">KNP414</strain>
    </source>
</reference>
<evidence type="ECO:0000256" key="3">
    <source>
        <dbReference type="ARBA" id="ARBA00022691"/>
    </source>
</evidence>
<evidence type="ECO:0000313" key="4">
    <source>
        <dbReference type="EMBL" id="AEI46392.1"/>
    </source>
</evidence>
<dbReference type="GO" id="GO:0016279">
    <property type="term" value="F:protein-lysine N-methyltransferase activity"/>
    <property type="evidence" value="ECO:0007669"/>
    <property type="project" value="InterPro"/>
</dbReference>
<dbReference type="KEGG" id="pms:KNP414_07907"/>
<dbReference type="Proteomes" id="UP000006620">
    <property type="component" value="Chromosome"/>
</dbReference>
<accession>F8FKM4</accession>
<evidence type="ECO:0008006" key="6">
    <source>
        <dbReference type="Google" id="ProtNLM"/>
    </source>
</evidence>
<dbReference type="InterPro" id="IPR029063">
    <property type="entry name" value="SAM-dependent_MTases_sf"/>
</dbReference>
<dbReference type="InterPro" id="IPR026170">
    <property type="entry name" value="FAM173A/B"/>
</dbReference>
<reference evidence="4 5" key="2">
    <citation type="journal article" date="2013" name="Genome Announc.">
        <title>Genome Sequence of Growth-Improving Paenibacillus mucilaginosus Strain KNP414.</title>
        <authorList>
            <person name="Lu J.J."/>
            <person name="Wang J.F."/>
            <person name="Hu X.F."/>
        </authorList>
    </citation>
    <scope>NUCLEOTIDE SEQUENCE [LARGE SCALE GENOMIC DNA]</scope>
    <source>
        <strain evidence="4 5">KNP414</strain>
    </source>
</reference>
<evidence type="ECO:0000256" key="2">
    <source>
        <dbReference type="ARBA" id="ARBA00022679"/>
    </source>
</evidence>
<dbReference type="CDD" id="cd02440">
    <property type="entry name" value="AdoMet_MTases"/>
    <property type="match status" value="1"/>
</dbReference>
<name>F8FKM4_PAEMK</name>
<dbReference type="Gene3D" id="3.40.50.150">
    <property type="entry name" value="Vaccinia Virus protein VP39"/>
    <property type="match status" value="1"/>
</dbReference>
<evidence type="ECO:0000313" key="5">
    <source>
        <dbReference type="Proteomes" id="UP000006620"/>
    </source>
</evidence>